<name>A0A062V9E7_9EURY</name>
<organism evidence="8 9">
    <name type="scientific">Candidatus Methanoperedens nitratireducens</name>
    <dbReference type="NCBI Taxonomy" id="1392998"/>
    <lineage>
        <taxon>Archaea</taxon>
        <taxon>Methanobacteriati</taxon>
        <taxon>Methanobacteriota</taxon>
        <taxon>Stenosarchaea group</taxon>
        <taxon>Methanomicrobia</taxon>
        <taxon>Methanosarcinales</taxon>
        <taxon>ANME-2 cluster</taxon>
        <taxon>Candidatus Methanoperedentaceae</taxon>
        <taxon>Candidatus Methanoperedens</taxon>
    </lineage>
</organism>
<evidence type="ECO:0000313" key="8">
    <source>
        <dbReference type="EMBL" id="KCZ72379.1"/>
    </source>
</evidence>
<dbReference type="InterPro" id="IPR036249">
    <property type="entry name" value="Thioredoxin-like_sf"/>
</dbReference>
<evidence type="ECO:0000259" key="7">
    <source>
        <dbReference type="PROSITE" id="PS51352"/>
    </source>
</evidence>
<protein>
    <submittedName>
        <fullName evidence="8">Thioredoxin</fullName>
    </submittedName>
</protein>
<dbReference type="AlphaFoldDB" id="A0A062V9E7"/>
<dbReference type="InterPro" id="IPR013766">
    <property type="entry name" value="Thioredoxin_domain"/>
</dbReference>
<gene>
    <name evidence="8" type="ORF">ANME2D_00806</name>
</gene>
<dbReference type="PIRSF" id="PIRSF000077">
    <property type="entry name" value="Thioredoxin"/>
    <property type="match status" value="1"/>
</dbReference>
<dbReference type="NCBIfam" id="TIGR01068">
    <property type="entry name" value="thioredoxin"/>
    <property type="match status" value="1"/>
</dbReference>
<evidence type="ECO:0000256" key="2">
    <source>
        <dbReference type="ARBA" id="ARBA00022982"/>
    </source>
</evidence>
<feature type="disulfide bond" description="Redox-active" evidence="6">
    <location>
        <begin position="14"/>
        <end position="17"/>
    </location>
</feature>
<dbReference type="Pfam" id="PF00085">
    <property type="entry name" value="Thioredoxin"/>
    <property type="match status" value="1"/>
</dbReference>
<dbReference type="SUPFAM" id="SSF52833">
    <property type="entry name" value="Thioredoxin-like"/>
    <property type="match status" value="1"/>
</dbReference>
<dbReference type="PROSITE" id="PS00194">
    <property type="entry name" value="THIOREDOXIN_1"/>
    <property type="match status" value="1"/>
</dbReference>
<dbReference type="PRINTS" id="PR00421">
    <property type="entry name" value="THIOREDOXIN"/>
</dbReference>
<dbReference type="PROSITE" id="PS51352">
    <property type="entry name" value="THIOREDOXIN_2"/>
    <property type="match status" value="1"/>
</dbReference>
<sequence length="90" mass="10189">MSKVVLMDFFAEWCGPCKMQDPIIDEMKKKFGDKVEFRKVDVDTNYDLAAKYTIHAVPTLILEKDGAVFKRYVGVTNAKTLEADLNAALK</sequence>
<keyword evidence="9" id="KW-1185">Reference proteome</keyword>
<dbReference type="Proteomes" id="UP000027153">
    <property type="component" value="Unassembled WGS sequence"/>
</dbReference>
<dbReference type="InterPro" id="IPR005746">
    <property type="entry name" value="Thioredoxin"/>
</dbReference>
<dbReference type="PANTHER" id="PTHR45663:SF11">
    <property type="entry name" value="GEO12009P1"/>
    <property type="match status" value="1"/>
</dbReference>
<dbReference type="Gene3D" id="3.40.30.10">
    <property type="entry name" value="Glutaredoxin"/>
    <property type="match status" value="1"/>
</dbReference>
<proteinExistence type="predicted"/>
<keyword evidence="2" id="KW-0249">Electron transport</keyword>
<evidence type="ECO:0000256" key="5">
    <source>
        <dbReference type="PIRSR" id="PIRSR000077-1"/>
    </source>
</evidence>
<evidence type="ECO:0000313" key="9">
    <source>
        <dbReference type="Proteomes" id="UP000027153"/>
    </source>
</evidence>
<dbReference type="PATRIC" id="fig|1392998.3.peg.970"/>
<feature type="site" description="Contributes to redox potential value" evidence="5">
    <location>
        <position position="16"/>
    </location>
</feature>
<keyword evidence="1" id="KW-0813">Transport</keyword>
<evidence type="ECO:0000256" key="1">
    <source>
        <dbReference type="ARBA" id="ARBA00022448"/>
    </source>
</evidence>
<feature type="site" description="Contributes to redox potential value" evidence="5">
    <location>
        <position position="15"/>
    </location>
</feature>
<dbReference type="OrthoDB" id="35385at2157"/>
<comment type="caution">
    <text evidence="8">The sequence shown here is derived from an EMBL/GenBank/DDBJ whole genome shotgun (WGS) entry which is preliminary data.</text>
</comment>
<feature type="active site" description="Nucleophile" evidence="5">
    <location>
        <position position="17"/>
    </location>
</feature>
<dbReference type="EMBL" id="JMIY01000002">
    <property type="protein sequence ID" value="KCZ72379.1"/>
    <property type="molecule type" value="Genomic_DNA"/>
</dbReference>
<evidence type="ECO:0000256" key="3">
    <source>
        <dbReference type="ARBA" id="ARBA00023157"/>
    </source>
</evidence>
<feature type="domain" description="Thioredoxin" evidence="7">
    <location>
        <begin position="1"/>
        <end position="90"/>
    </location>
</feature>
<dbReference type="GO" id="GO:0015035">
    <property type="term" value="F:protein-disulfide reductase activity"/>
    <property type="evidence" value="ECO:0007669"/>
    <property type="project" value="InterPro"/>
</dbReference>
<feature type="site" description="Deprotonates C-terminal active site Cys" evidence="5">
    <location>
        <position position="8"/>
    </location>
</feature>
<dbReference type="PANTHER" id="PTHR45663">
    <property type="entry name" value="GEO12009P1"/>
    <property type="match status" value="1"/>
</dbReference>
<feature type="active site" description="Nucleophile" evidence="5">
    <location>
        <position position="14"/>
    </location>
</feature>
<accession>A0A062V9E7</accession>
<reference evidence="8 9" key="1">
    <citation type="journal article" date="2013" name="Nature">
        <title>Anaerobic oxidation of methane coupled to nitrate reduction in a novel archaeal lineage.</title>
        <authorList>
            <person name="Haroon M.F."/>
            <person name="Hu S."/>
            <person name="Shi Y."/>
            <person name="Imelfort M."/>
            <person name="Keller J."/>
            <person name="Hugenholtz P."/>
            <person name="Yuan Z."/>
            <person name="Tyson G.W."/>
        </authorList>
    </citation>
    <scope>NUCLEOTIDE SEQUENCE [LARGE SCALE GENOMIC DNA]</scope>
    <source>
        <strain evidence="8 9">ANME-2d</strain>
    </source>
</reference>
<keyword evidence="4 6" id="KW-0676">Redox-active center</keyword>
<evidence type="ECO:0000256" key="6">
    <source>
        <dbReference type="PIRSR" id="PIRSR000077-4"/>
    </source>
</evidence>
<dbReference type="CDD" id="cd02947">
    <property type="entry name" value="TRX_family"/>
    <property type="match status" value="1"/>
</dbReference>
<evidence type="ECO:0000256" key="4">
    <source>
        <dbReference type="ARBA" id="ARBA00023284"/>
    </source>
</evidence>
<keyword evidence="3 6" id="KW-1015">Disulfide bond</keyword>
<dbReference type="InterPro" id="IPR017937">
    <property type="entry name" value="Thioredoxin_CS"/>
</dbReference>
<dbReference type="GO" id="GO:0005737">
    <property type="term" value="C:cytoplasm"/>
    <property type="evidence" value="ECO:0007669"/>
    <property type="project" value="TreeGrafter"/>
</dbReference>